<dbReference type="GO" id="GO:0005737">
    <property type="term" value="C:cytoplasm"/>
    <property type="evidence" value="ECO:0007669"/>
    <property type="project" value="TreeGrafter"/>
</dbReference>
<comment type="caution">
    <text evidence="2">The sequence shown here is derived from an EMBL/GenBank/DDBJ whole genome shotgun (WGS) entry which is preliminary data.</text>
</comment>
<proteinExistence type="predicted"/>
<dbReference type="SUPFAM" id="SSF54373">
    <property type="entry name" value="FAD-linked reductases, C-terminal domain"/>
    <property type="match status" value="1"/>
</dbReference>
<dbReference type="SUPFAM" id="SSF51905">
    <property type="entry name" value="FAD/NAD(P)-binding domain"/>
    <property type="match status" value="1"/>
</dbReference>
<evidence type="ECO:0000313" key="3">
    <source>
        <dbReference type="Proteomes" id="UP000251891"/>
    </source>
</evidence>
<reference evidence="2 3" key="1">
    <citation type="submission" date="2018-06" db="EMBL/GenBank/DDBJ databases">
        <title>Actinomadura craniellae sp. nov. isolated from marine sponge Craniella sp.</title>
        <authorList>
            <person name="Li L."/>
            <person name="Xu Q.H."/>
            <person name="Lin H.W."/>
            <person name="Lu Y.H."/>
        </authorList>
    </citation>
    <scope>NUCLEOTIDE SEQUENCE [LARGE SCALE GENOMIC DNA]</scope>
    <source>
        <strain evidence="2 3">LHW63021</strain>
    </source>
</reference>
<dbReference type="Proteomes" id="UP000251891">
    <property type="component" value="Unassembled WGS sequence"/>
</dbReference>
<gene>
    <name evidence="2" type="ORF">DPM19_04295</name>
</gene>
<dbReference type="AlphaFoldDB" id="A0A365HBS1"/>
<sequence length="373" mass="38218">MKAHDVALVGGGIVGACLAEELARRGLSVVVFDAGSEPGHATPRAAGVAVPSLRYAQDTEFYRWLQAGRGRLDADIARLEPEFGTFSVARPILRALRPADAEVLAPHVEAAETVRWIDAAEAGAAAAGLKLPAGRRLLHDDTGLMVDGRRYLAAVREACLRAGVTWRQGVTVLSVEEGGSADGSGGSGGTVELSTGDGRVRADRVVITAGAWAGGDGLAAGLPVFPQRGQLAVLTGAEQPGAILSSAFYLAPGLDGTTVVGATEEDAGFDDRCTAAGIARLLTFACAAMPSLAGAEPAGLRAGLRPATRTGHPLTGRVPGRRRVYLCAGHAGHGLLSARHTAEGFVAGMLHDAWESLPISMCPTVVMEGSPAS</sequence>
<keyword evidence="3" id="KW-1185">Reference proteome</keyword>
<dbReference type="Pfam" id="PF01266">
    <property type="entry name" value="DAO"/>
    <property type="match status" value="1"/>
</dbReference>
<dbReference type="Gene3D" id="3.30.9.10">
    <property type="entry name" value="D-Amino Acid Oxidase, subunit A, domain 2"/>
    <property type="match status" value="1"/>
</dbReference>
<accession>A0A365HBS1</accession>
<dbReference type="PANTHER" id="PTHR13847">
    <property type="entry name" value="SARCOSINE DEHYDROGENASE-RELATED"/>
    <property type="match status" value="1"/>
</dbReference>
<evidence type="ECO:0000313" key="2">
    <source>
        <dbReference type="EMBL" id="RAY16555.1"/>
    </source>
</evidence>
<protein>
    <submittedName>
        <fullName evidence="2">FAD-dependent oxidoreductase</fullName>
    </submittedName>
</protein>
<dbReference type="RefSeq" id="WP_111863896.1">
    <property type="nucleotide sequence ID" value="NZ_QLYX01000002.1"/>
</dbReference>
<name>A0A365HBS1_9ACTN</name>
<dbReference type="InterPro" id="IPR006076">
    <property type="entry name" value="FAD-dep_OxRdtase"/>
</dbReference>
<dbReference type="PROSITE" id="PS51257">
    <property type="entry name" value="PROKAR_LIPOPROTEIN"/>
    <property type="match status" value="1"/>
</dbReference>
<evidence type="ECO:0000259" key="1">
    <source>
        <dbReference type="Pfam" id="PF01266"/>
    </source>
</evidence>
<dbReference type="OrthoDB" id="9806452at2"/>
<dbReference type="EMBL" id="QLYX01000002">
    <property type="protein sequence ID" value="RAY16555.1"/>
    <property type="molecule type" value="Genomic_DNA"/>
</dbReference>
<organism evidence="2 3">
    <name type="scientific">Actinomadura craniellae</name>
    <dbReference type="NCBI Taxonomy" id="2231787"/>
    <lineage>
        <taxon>Bacteria</taxon>
        <taxon>Bacillati</taxon>
        <taxon>Actinomycetota</taxon>
        <taxon>Actinomycetes</taxon>
        <taxon>Streptosporangiales</taxon>
        <taxon>Thermomonosporaceae</taxon>
        <taxon>Actinomadura</taxon>
    </lineage>
</organism>
<dbReference type="InterPro" id="IPR036188">
    <property type="entry name" value="FAD/NAD-bd_sf"/>
</dbReference>
<dbReference type="Gene3D" id="3.50.50.60">
    <property type="entry name" value="FAD/NAD(P)-binding domain"/>
    <property type="match status" value="1"/>
</dbReference>
<feature type="domain" description="FAD dependent oxidoreductase" evidence="1">
    <location>
        <begin position="5"/>
        <end position="343"/>
    </location>
</feature>